<dbReference type="AlphaFoldDB" id="A0A2N3YM12"/>
<dbReference type="CDD" id="cd02440">
    <property type="entry name" value="AdoMet_MTases"/>
    <property type="match status" value="1"/>
</dbReference>
<dbReference type="Pfam" id="PF08241">
    <property type="entry name" value="Methyltransf_11"/>
    <property type="match status" value="1"/>
</dbReference>
<evidence type="ECO:0000313" key="3">
    <source>
        <dbReference type="Proteomes" id="UP000233781"/>
    </source>
</evidence>
<name>A0A2N3YM12_9MICO</name>
<dbReference type="GO" id="GO:0008757">
    <property type="term" value="F:S-adenosylmethionine-dependent methyltransferase activity"/>
    <property type="evidence" value="ECO:0007669"/>
    <property type="project" value="InterPro"/>
</dbReference>
<evidence type="ECO:0000313" key="2">
    <source>
        <dbReference type="EMBL" id="PKW27849.1"/>
    </source>
</evidence>
<comment type="caution">
    <text evidence="2">The sequence shown here is derived from an EMBL/GenBank/DDBJ whole genome shotgun (WGS) entry which is preliminary data.</text>
</comment>
<evidence type="ECO:0000259" key="1">
    <source>
        <dbReference type="Pfam" id="PF08241"/>
    </source>
</evidence>
<dbReference type="GO" id="GO:0032259">
    <property type="term" value="P:methylation"/>
    <property type="evidence" value="ECO:0007669"/>
    <property type="project" value="UniProtKB-KW"/>
</dbReference>
<feature type="domain" description="Methyltransferase type 11" evidence="1">
    <location>
        <begin position="39"/>
        <end position="135"/>
    </location>
</feature>
<dbReference type="InterPro" id="IPR013216">
    <property type="entry name" value="Methyltransf_11"/>
</dbReference>
<accession>A0A2N3YM12</accession>
<keyword evidence="3" id="KW-1185">Reference proteome</keyword>
<reference evidence="2 3" key="1">
    <citation type="submission" date="2017-12" db="EMBL/GenBank/DDBJ databases">
        <title>Sequencing the genomes of 1000 Actinobacteria strains.</title>
        <authorList>
            <person name="Klenk H.-P."/>
        </authorList>
    </citation>
    <scope>NUCLEOTIDE SEQUENCE [LARGE SCALE GENOMIC DNA]</scope>
    <source>
        <strain evidence="2 3">DSM 12806</strain>
    </source>
</reference>
<dbReference type="Proteomes" id="UP000233781">
    <property type="component" value="Unassembled WGS sequence"/>
</dbReference>
<dbReference type="EMBL" id="PJNE01000001">
    <property type="protein sequence ID" value="PKW27849.1"/>
    <property type="molecule type" value="Genomic_DNA"/>
</dbReference>
<dbReference type="SUPFAM" id="SSF53335">
    <property type="entry name" value="S-adenosyl-L-methionine-dependent methyltransferases"/>
    <property type="match status" value="1"/>
</dbReference>
<keyword evidence="2" id="KW-0489">Methyltransferase</keyword>
<dbReference type="Gene3D" id="3.40.50.150">
    <property type="entry name" value="Vaccinia Virus protein VP39"/>
    <property type="match status" value="1"/>
</dbReference>
<protein>
    <submittedName>
        <fullName evidence="2">Methyltransferase family protein</fullName>
    </submittedName>
</protein>
<dbReference type="InterPro" id="IPR029063">
    <property type="entry name" value="SAM-dependent_MTases_sf"/>
</dbReference>
<dbReference type="PANTHER" id="PTHR43591:SF24">
    <property type="entry name" value="2-METHOXY-6-POLYPRENYL-1,4-BENZOQUINOL METHYLASE, MITOCHONDRIAL"/>
    <property type="match status" value="1"/>
</dbReference>
<dbReference type="OrthoDB" id="9795634at2"/>
<sequence>MTSYTHGHAEPVLRSHRWRTAENSAAYLLPHLRPGLRLLDVGSGPGTITADLAALVAPAEVTALEATAEALGLTAAELRRRGIRADLVVGDVHDLPFRDDAFDVVHAHQVLQHVADPVAALRELRRVCRPGGLVAVRDADYAGFTWWPRDPGIDTWLRLYDAAARANGGEPDAGRRLLGWARAAGFPDPVATASTWCFATPEDREYWGGMWAERIVGSALADQLVAEGRCTRADLADVAAAWRRWTADPDGWFVVLHGEVLAHP</sequence>
<proteinExistence type="predicted"/>
<keyword evidence="2" id="KW-0808">Transferase</keyword>
<dbReference type="RefSeq" id="WP_101396213.1">
    <property type="nucleotide sequence ID" value="NZ_PJNE01000001.1"/>
</dbReference>
<gene>
    <name evidence="2" type="ORF">ATL31_2700</name>
</gene>
<dbReference type="PANTHER" id="PTHR43591">
    <property type="entry name" value="METHYLTRANSFERASE"/>
    <property type="match status" value="1"/>
</dbReference>
<organism evidence="2 3">
    <name type="scientific">Phycicoccus duodecadis</name>
    <dbReference type="NCBI Taxonomy" id="173053"/>
    <lineage>
        <taxon>Bacteria</taxon>
        <taxon>Bacillati</taxon>
        <taxon>Actinomycetota</taxon>
        <taxon>Actinomycetes</taxon>
        <taxon>Micrococcales</taxon>
        <taxon>Intrasporangiaceae</taxon>
        <taxon>Phycicoccus</taxon>
    </lineage>
</organism>